<protein>
    <submittedName>
        <fullName evidence="2">Uncharacterized protein</fullName>
    </submittedName>
</protein>
<accession>A0A7X0DDE2</accession>
<dbReference type="AlphaFoldDB" id="A0A7X0DDE2"/>
<dbReference type="EMBL" id="JACHEJ010000002">
    <property type="protein sequence ID" value="MBB6179029.1"/>
    <property type="molecule type" value="Genomic_DNA"/>
</dbReference>
<dbReference type="RefSeq" id="WP_077547060.1">
    <property type="nucleotide sequence ID" value="NZ_JACHEJ010000002.1"/>
</dbReference>
<keyword evidence="3" id="KW-1185">Reference proteome</keyword>
<comment type="caution">
    <text evidence="2">The sequence shown here is derived from an EMBL/GenBank/DDBJ whole genome shotgun (WGS) entry which is preliminary data.</text>
</comment>
<gene>
    <name evidence="2" type="ORF">HNQ75_000983</name>
</gene>
<evidence type="ECO:0000313" key="3">
    <source>
        <dbReference type="Proteomes" id="UP000535501"/>
    </source>
</evidence>
<feature type="region of interest" description="Disordered" evidence="1">
    <location>
        <begin position="70"/>
        <end position="89"/>
    </location>
</feature>
<organism evidence="2 3">
    <name type="scientific">Pseudorhizobium flavum</name>
    <dbReference type="NCBI Taxonomy" id="1335061"/>
    <lineage>
        <taxon>Bacteria</taxon>
        <taxon>Pseudomonadati</taxon>
        <taxon>Pseudomonadota</taxon>
        <taxon>Alphaproteobacteria</taxon>
        <taxon>Hyphomicrobiales</taxon>
        <taxon>Rhizobiaceae</taxon>
        <taxon>Rhizobium/Agrobacterium group</taxon>
        <taxon>Pseudorhizobium</taxon>
    </lineage>
</organism>
<evidence type="ECO:0000313" key="2">
    <source>
        <dbReference type="EMBL" id="MBB6179029.1"/>
    </source>
</evidence>
<proteinExistence type="predicted"/>
<sequence length="89" mass="9424">MTQEINENQPPATIPAGDRALEFDFSVRAPLRAHIARCVNAGWKPEEIALALAEIASEVLEGNDLLGELQSAPSAHSSDEWSGPSSANG</sequence>
<dbReference type="Proteomes" id="UP000535501">
    <property type="component" value="Unassembled WGS sequence"/>
</dbReference>
<reference evidence="2 3" key="1">
    <citation type="submission" date="2020-08" db="EMBL/GenBank/DDBJ databases">
        <title>Genomic Encyclopedia of Type Strains, Phase IV (KMG-IV): sequencing the most valuable type-strain genomes for metagenomic binning, comparative biology and taxonomic classification.</title>
        <authorList>
            <person name="Goeker M."/>
        </authorList>
    </citation>
    <scope>NUCLEOTIDE SEQUENCE [LARGE SCALE GENOMIC DNA]</scope>
    <source>
        <strain evidence="2 3">DSM 102134</strain>
    </source>
</reference>
<evidence type="ECO:0000256" key="1">
    <source>
        <dbReference type="SAM" id="MobiDB-lite"/>
    </source>
</evidence>
<name>A0A7X0DDE2_9HYPH</name>